<comment type="caution">
    <text evidence="2">The sequence shown here is derived from an EMBL/GenBank/DDBJ whole genome shotgun (WGS) entry which is preliminary data.</text>
</comment>
<proteinExistence type="predicted"/>
<dbReference type="Proteomes" id="UP000294575">
    <property type="component" value="Unassembled WGS sequence"/>
</dbReference>
<dbReference type="InterPro" id="IPR036737">
    <property type="entry name" value="OmpA-like_sf"/>
</dbReference>
<sequence length="964" mass="107165">MRKFLKGLGWALVILPLFYLWLGFLAIPGLGLFFGNQLLAQYSTQPARLQRLEFNPLTLELRLWHFRIGEEQPAISLEAARAQLGWKNLFQGRVHLKEVLLQQPYAHIGLDETRRLTLLDLFKLPESTDKAEEPATTPFPFTLELARIEQGSLSYQDRALPEPLDMDFAGIDIELREFTLDREDPATFSLQLRAGDDTDIQGSGDFALHTLTSRGQLQVSGLQLASWWPYVLEQLPLHLQQGSLQLNGNYQLQLDPQLQLQLNGLNLQLDNLALSDADQNSLLELARLQISQAGMDLAAQQLSVAQISLQELHAPLLIDAQGRLNWEKIAPPANTEKPAHLEPTQDSNDGFKLADIPWHLQLQTLKVENSRVALDMHNQPEPVSLQLSAINLQLDSLDSRSDEPVRLQLATRLGEGSINLAAAIAPQSMTGNAQLKSRDLDLRIVRPWIKPYARIELLSAFLDTDLEASIKSLQQPDLNVSGGVKVRQLHVRDQAQNRDLLKWQALQLEQLSFAQAANNSTLRIGRIRAQQPYARLVINENLETNISQVLIPQPESAPAASSDATFAFELGEVLVEDGSANFADYSLKPHFATAIQKLNGRIGTLASESKKPTPVDITGAVDNYAPVHISGSLTPFDPLQQLDITTEFKRVELTALTPYSGKFAGYRIQKGRLNMELHYQVNEGQLDASNTVLLEQLQLGEKVDSADAVDLPVRLAVAMLKDTKGDISIHLPVKGDLNSPEFSVMPIVWQTLRNLLTRAVSSPFKMLAGIGKAGDKDLGQIPFAAGSPGLNPDAIAALDSLADALQQRPMLKLNIEGTSAAVLDGPALAERVLERRYQEILYRQLQERGKPLPDDIYSMEVPEKSRDKLLEQVYESMLADGKVAAMPSMPRKERHDWQRQQVLGQMADDPLFLRRLAQQRAAAIRSHLVEQGGVDVERLYLLDVNEKAEAGSDVIFSQLHLDVL</sequence>
<reference evidence="2 3" key="1">
    <citation type="submission" date="2019-03" db="EMBL/GenBank/DDBJ databases">
        <title>Genomic Encyclopedia of Type Strains, Phase IV (KMG-IV): sequencing the most valuable type-strain genomes for metagenomic binning, comparative biology and taxonomic classification.</title>
        <authorList>
            <person name="Goeker M."/>
        </authorList>
    </citation>
    <scope>NUCLEOTIDE SEQUENCE [LARGE SCALE GENOMIC DNA]</scope>
    <source>
        <strain evidence="2 3">DSM 28679</strain>
    </source>
</reference>
<dbReference type="InterPro" id="IPR052894">
    <property type="entry name" value="AsmA-related"/>
</dbReference>
<name>A0A4R6U0C2_9GAMM</name>
<dbReference type="EMBL" id="SNYK01000002">
    <property type="protein sequence ID" value="TDQ39381.1"/>
    <property type="molecule type" value="Genomic_DNA"/>
</dbReference>
<keyword evidence="1" id="KW-1133">Transmembrane helix</keyword>
<protein>
    <submittedName>
        <fullName evidence="2">Uncharacterized protein involved in outer membrane biogenesis</fullName>
    </submittedName>
</protein>
<keyword evidence="1" id="KW-0472">Membrane</keyword>
<dbReference type="RefSeq" id="WP_101497479.1">
    <property type="nucleotide sequence ID" value="NZ_LNJZ01000009.1"/>
</dbReference>
<dbReference type="PANTHER" id="PTHR30441:SF8">
    <property type="entry name" value="DUF748 DOMAIN-CONTAINING PROTEIN"/>
    <property type="match status" value="1"/>
</dbReference>
<dbReference type="Pfam" id="PF05359">
    <property type="entry name" value="DUF748"/>
    <property type="match status" value="2"/>
</dbReference>
<accession>A0A4R6U0C2</accession>
<keyword evidence="3" id="KW-1185">Reference proteome</keyword>
<dbReference type="OrthoDB" id="9757969at2"/>
<keyword evidence="1" id="KW-0812">Transmembrane</keyword>
<organism evidence="2 3">
    <name type="scientific">Thiopseudomonas denitrificans</name>
    <dbReference type="NCBI Taxonomy" id="1501432"/>
    <lineage>
        <taxon>Bacteria</taxon>
        <taxon>Pseudomonadati</taxon>
        <taxon>Pseudomonadota</taxon>
        <taxon>Gammaproteobacteria</taxon>
        <taxon>Pseudomonadales</taxon>
        <taxon>Pseudomonadaceae</taxon>
        <taxon>Thiopseudomonas</taxon>
    </lineage>
</organism>
<feature type="transmembrane region" description="Helical" evidence="1">
    <location>
        <begin position="12"/>
        <end position="34"/>
    </location>
</feature>
<evidence type="ECO:0000313" key="3">
    <source>
        <dbReference type="Proteomes" id="UP000294575"/>
    </source>
</evidence>
<gene>
    <name evidence="2" type="ORF">DFQ45_10272</name>
</gene>
<dbReference type="PANTHER" id="PTHR30441">
    <property type="entry name" value="DUF748 DOMAIN-CONTAINING PROTEIN"/>
    <property type="match status" value="1"/>
</dbReference>
<dbReference type="Gene3D" id="3.30.1330.60">
    <property type="entry name" value="OmpA-like domain"/>
    <property type="match status" value="1"/>
</dbReference>
<evidence type="ECO:0000256" key="1">
    <source>
        <dbReference type="SAM" id="Phobius"/>
    </source>
</evidence>
<dbReference type="AlphaFoldDB" id="A0A4R6U0C2"/>
<dbReference type="GO" id="GO:0090313">
    <property type="term" value="P:regulation of protein targeting to membrane"/>
    <property type="evidence" value="ECO:0007669"/>
    <property type="project" value="TreeGrafter"/>
</dbReference>
<dbReference type="GO" id="GO:0005886">
    <property type="term" value="C:plasma membrane"/>
    <property type="evidence" value="ECO:0007669"/>
    <property type="project" value="TreeGrafter"/>
</dbReference>
<evidence type="ECO:0000313" key="2">
    <source>
        <dbReference type="EMBL" id="TDQ39381.1"/>
    </source>
</evidence>
<dbReference type="InterPro" id="IPR008023">
    <property type="entry name" value="DUF748"/>
</dbReference>